<dbReference type="EMBL" id="CP000474">
    <property type="protein sequence ID" value="ABM07308.1"/>
    <property type="molecule type" value="Genomic_DNA"/>
</dbReference>
<dbReference type="AlphaFoldDB" id="A1R1X5"/>
<dbReference type="PROSITE" id="PS51257">
    <property type="entry name" value="PROKAR_LIPOPROTEIN"/>
    <property type="match status" value="1"/>
</dbReference>
<keyword evidence="2" id="KW-0732">Signal</keyword>
<protein>
    <submittedName>
        <fullName evidence="3">Lipoprotein</fullName>
    </submittedName>
</protein>
<name>A1R1X5_PAEAT</name>
<feature type="compositionally biased region" description="Low complexity" evidence="1">
    <location>
        <begin position="43"/>
        <end position="54"/>
    </location>
</feature>
<dbReference type="HOGENOM" id="CLU_1150012_0_0_11"/>
<evidence type="ECO:0000313" key="4">
    <source>
        <dbReference type="Proteomes" id="UP000000637"/>
    </source>
</evidence>
<dbReference type="KEGG" id="aau:AAur_0428"/>
<reference evidence="3 4" key="1">
    <citation type="journal article" date="2006" name="PLoS Genet.">
        <title>Secrets of soil survival revealed by the genome sequence of Arthrobacter aurescens TC1.</title>
        <authorList>
            <person name="Mongodin E.F."/>
            <person name="Shapir N."/>
            <person name="Daugherty S.C."/>
            <person name="DeBoy R.T."/>
            <person name="Emerson J.B."/>
            <person name="Shvartzbeyn A."/>
            <person name="Radune D."/>
            <person name="Vamathevan J."/>
            <person name="Riggs F."/>
            <person name="Grinberg V."/>
            <person name="Khouri H."/>
            <person name="Wackett L.P."/>
            <person name="Nelson K.E."/>
            <person name="Sadowsky M.J."/>
        </authorList>
    </citation>
    <scope>NUCLEOTIDE SEQUENCE [LARGE SCALE GENOMIC DNA]</scope>
    <source>
        <strain evidence="3 4">TC1</strain>
    </source>
</reference>
<gene>
    <name evidence="3" type="ordered locus">AAur_0428</name>
</gene>
<accession>A1R1X5</accession>
<feature type="chain" id="PRO_5002636558" evidence="2">
    <location>
        <begin position="28"/>
        <end position="241"/>
    </location>
</feature>
<sequence>MNSKVSGRQLVVTAIAVAFACSSCSPAAPSPTASNDFALPAVSSSQKPSSKPSPTFTDGPRAGCVLSPEELKAALGEIVGPGAIVINDEYTGQSQHTGTNVCSYTLPAGSLTKKGSGGKVISGGDEASFTISRYTYASNYKGSMGVYNVHREYGGSTAEEIIDSWFIAERDTKEAQRGSKAADLVKKVPDIGSGAVSDGEGEIIVTTAGRYWFDAGISGVVASQAYEAGALAVARLLAAKG</sequence>
<proteinExistence type="predicted"/>
<feature type="region of interest" description="Disordered" evidence="1">
    <location>
        <begin position="39"/>
        <end position="62"/>
    </location>
</feature>
<evidence type="ECO:0000256" key="2">
    <source>
        <dbReference type="SAM" id="SignalP"/>
    </source>
</evidence>
<keyword evidence="4" id="KW-1185">Reference proteome</keyword>
<keyword evidence="3" id="KW-0449">Lipoprotein</keyword>
<dbReference type="Proteomes" id="UP000000637">
    <property type="component" value="Chromosome"/>
</dbReference>
<evidence type="ECO:0000256" key="1">
    <source>
        <dbReference type="SAM" id="MobiDB-lite"/>
    </source>
</evidence>
<evidence type="ECO:0000313" key="3">
    <source>
        <dbReference type="EMBL" id="ABM07308.1"/>
    </source>
</evidence>
<organism evidence="3 4">
    <name type="scientific">Paenarthrobacter aurescens (strain TC1)</name>
    <dbReference type="NCBI Taxonomy" id="290340"/>
    <lineage>
        <taxon>Bacteria</taxon>
        <taxon>Bacillati</taxon>
        <taxon>Actinomycetota</taxon>
        <taxon>Actinomycetes</taxon>
        <taxon>Micrococcales</taxon>
        <taxon>Micrococcaceae</taxon>
        <taxon>Paenarthrobacter</taxon>
    </lineage>
</organism>
<feature type="signal peptide" evidence="2">
    <location>
        <begin position="1"/>
        <end position="27"/>
    </location>
</feature>